<dbReference type="AlphaFoldDB" id="A0A9P9H3S6"/>
<reference evidence="1" key="1">
    <citation type="journal article" date="2021" name="Nat. Commun.">
        <title>Genetic determinants of endophytism in the Arabidopsis root mycobiome.</title>
        <authorList>
            <person name="Mesny F."/>
            <person name="Miyauchi S."/>
            <person name="Thiergart T."/>
            <person name="Pickel B."/>
            <person name="Atanasova L."/>
            <person name="Karlsson M."/>
            <person name="Huettel B."/>
            <person name="Barry K.W."/>
            <person name="Haridas S."/>
            <person name="Chen C."/>
            <person name="Bauer D."/>
            <person name="Andreopoulos W."/>
            <person name="Pangilinan J."/>
            <person name="LaButti K."/>
            <person name="Riley R."/>
            <person name="Lipzen A."/>
            <person name="Clum A."/>
            <person name="Drula E."/>
            <person name="Henrissat B."/>
            <person name="Kohler A."/>
            <person name="Grigoriev I.V."/>
            <person name="Martin F.M."/>
            <person name="Hacquard S."/>
        </authorList>
    </citation>
    <scope>NUCLEOTIDE SEQUENCE</scope>
    <source>
        <strain evidence="1">FSSC 5 MPI-SDFR-AT-0091</strain>
    </source>
</reference>
<keyword evidence="2" id="KW-1185">Reference proteome</keyword>
<dbReference type="OrthoDB" id="5087753at2759"/>
<accession>A0A9P9H3S6</accession>
<proteinExistence type="predicted"/>
<name>A0A9P9H3S6_FUSSL</name>
<comment type="caution">
    <text evidence="1">The sequence shown here is derived from an EMBL/GenBank/DDBJ whole genome shotgun (WGS) entry which is preliminary data.</text>
</comment>
<evidence type="ECO:0000313" key="1">
    <source>
        <dbReference type="EMBL" id="KAH7250645.1"/>
    </source>
</evidence>
<evidence type="ECO:0000313" key="2">
    <source>
        <dbReference type="Proteomes" id="UP000736672"/>
    </source>
</evidence>
<sequence>MESSSPAAPNDRDAHTQRAKAVLVPDDVMKIVASDLLAATYKKSLAADLALLWSLFEATGNDKYAGAMIREIDNVRPGAKYGPQTSTKGVKAFFDFEHQLTKEESETLIQEVQKVNSGLRDLDPALVQAVHAALHSPAENEAEGASKLGDTLPRVALCFFLDCCLKMAIASDFYAEVVLEKVKKILTSCGPFVNNSGPCTLP</sequence>
<dbReference type="Proteomes" id="UP000736672">
    <property type="component" value="Unassembled WGS sequence"/>
</dbReference>
<protein>
    <submittedName>
        <fullName evidence="1">Uncharacterized protein</fullName>
    </submittedName>
</protein>
<dbReference type="EMBL" id="JAGTJS010000012">
    <property type="protein sequence ID" value="KAH7250645.1"/>
    <property type="molecule type" value="Genomic_DNA"/>
</dbReference>
<organism evidence="1 2">
    <name type="scientific">Fusarium solani</name>
    <name type="common">Filamentous fungus</name>
    <dbReference type="NCBI Taxonomy" id="169388"/>
    <lineage>
        <taxon>Eukaryota</taxon>
        <taxon>Fungi</taxon>
        <taxon>Dikarya</taxon>
        <taxon>Ascomycota</taxon>
        <taxon>Pezizomycotina</taxon>
        <taxon>Sordariomycetes</taxon>
        <taxon>Hypocreomycetidae</taxon>
        <taxon>Hypocreales</taxon>
        <taxon>Nectriaceae</taxon>
        <taxon>Fusarium</taxon>
        <taxon>Fusarium solani species complex</taxon>
    </lineage>
</organism>
<gene>
    <name evidence="1" type="ORF">B0J15DRAFT_46986</name>
</gene>